<dbReference type="OrthoDB" id="467573at2"/>
<dbReference type="AlphaFoldDB" id="A0A0B0H8I2"/>
<dbReference type="Pfam" id="PF00551">
    <property type="entry name" value="Formyl_trans_N"/>
    <property type="match status" value="1"/>
</dbReference>
<dbReference type="eggNOG" id="COG0223">
    <property type="taxonomic scope" value="Bacteria"/>
</dbReference>
<keyword evidence="7" id="KW-1185">Reference proteome</keyword>
<keyword evidence="4" id="KW-0658">Purine biosynthesis</keyword>
<evidence type="ECO:0000313" key="6">
    <source>
        <dbReference type="EMBL" id="KHF25370.1"/>
    </source>
</evidence>
<dbReference type="GO" id="GO:0006189">
    <property type="term" value="P:'de novo' IMP biosynthetic process"/>
    <property type="evidence" value="ECO:0007669"/>
    <property type="project" value="TreeGrafter"/>
</dbReference>
<evidence type="ECO:0000256" key="3">
    <source>
        <dbReference type="ARBA" id="ARBA00022679"/>
    </source>
</evidence>
<dbReference type="Proteomes" id="UP000030856">
    <property type="component" value="Unassembled WGS sequence"/>
</dbReference>
<dbReference type="PANTHER" id="PTHR43369:SF2">
    <property type="entry name" value="PHOSPHORIBOSYLGLYCINAMIDE FORMYLTRANSFERASE"/>
    <property type="match status" value="1"/>
</dbReference>
<dbReference type="InterPro" id="IPR036477">
    <property type="entry name" value="Formyl_transf_N_sf"/>
</dbReference>
<evidence type="ECO:0000256" key="4">
    <source>
        <dbReference type="ARBA" id="ARBA00022755"/>
    </source>
</evidence>
<evidence type="ECO:0000256" key="2">
    <source>
        <dbReference type="ARBA" id="ARBA00012254"/>
    </source>
</evidence>
<dbReference type="PANTHER" id="PTHR43369">
    <property type="entry name" value="PHOSPHORIBOSYLGLYCINAMIDE FORMYLTRANSFERASE"/>
    <property type="match status" value="1"/>
</dbReference>
<dbReference type="Gene3D" id="3.40.50.170">
    <property type="entry name" value="Formyl transferase, N-terminal domain"/>
    <property type="match status" value="1"/>
</dbReference>
<evidence type="ECO:0000259" key="5">
    <source>
        <dbReference type="Pfam" id="PF00551"/>
    </source>
</evidence>
<dbReference type="CDD" id="cd08653">
    <property type="entry name" value="FMT_core_like_3"/>
    <property type="match status" value="1"/>
</dbReference>
<dbReference type="InterPro" id="IPR002376">
    <property type="entry name" value="Formyl_transf_N"/>
</dbReference>
<sequence>MKRVVILTGSELRHEFFRKYIALSEEIDVINSYCEGQEKSLRNITEQNAATNDIRLKHLSAREQSEKDFYELFTETASDNSNPVYLPKGDINKPEYADAIINSNPDLLISYGCSIIKEPLLSAFEGRFINIHLGLSPYYRGSGTNYWPLVNGEPEFVGATFMYIDAGIDTGEIIHQIRANFSLGDTPSQVGNRLIVEMSRVFQKIIINFDKLEKMEQLPVPPDEKVCMKKHYTDESVISLYRNFENGLVEKYLNEKEERCNKAPIIKNPALGGK</sequence>
<proteinExistence type="predicted"/>
<gene>
    <name evidence="6" type="ORF">JV46_10950</name>
</gene>
<accession>A0A0B0H8I2</accession>
<dbReference type="EMBL" id="JRAA01000002">
    <property type="protein sequence ID" value="KHF25370.1"/>
    <property type="molecule type" value="Genomic_DNA"/>
</dbReference>
<name>A0A0B0H8I2_SOVGS</name>
<dbReference type="RefSeq" id="WP_052132247.1">
    <property type="nucleotide sequence ID" value="NZ_JRAA01000002.1"/>
</dbReference>
<comment type="caution">
    <text evidence="6">The sequence shown here is derived from an EMBL/GenBank/DDBJ whole genome shotgun (WGS) entry which is preliminary data.</text>
</comment>
<reference evidence="6 7" key="1">
    <citation type="journal article" date="2014" name="BMC Genomics">
        <title>The genome of the intracellular bacterium of the coastal bivalve, Solemya velum: a blueprint for thriving in and out of symbiosis.</title>
        <authorList>
            <person name="Dmytrenko O."/>
            <person name="Russell S.L."/>
            <person name="Loo W.T."/>
            <person name="Fontanez K.M."/>
            <person name="Liao L."/>
            <person name="Roeselers G."/>
            <person name="Sharma R."/>
            <person name="Stewart F.J."/>
            <person name="Newton I.L."/>
            <person name="Woyke T."/>
            <person name="Wu D."/>
            <person name="Lang J.M."/>
            <person name="Eisen J.A."/>
            <person name="Cavanaugh C.M."/>
        </authorList>
    </citation>
    <scope>NUCLEOTIDE SEQUENCE [LARGE SCALE GENOMIC DNA]</scope>
    <source>
        <strain evidence="6 7">WH</strain>
    </source>
</reference>
<dbReference type="GO" id="GO:0004644">
    <property type="term" value="F:phosphoribosylglycinamide formyltransferase activity"/>
    <property type="evidence" value="ECO:0007669"/>
    <property type="project" value="UniProtKB-EC"/>
</dbReference>
<dbReference type="STRING" id="2340.JV46_10950"/>
<dbReference type="SUPFAM" id="SSF53328">
    <property type="entry name" value="Formyltransferase"/>
    <property type="match status" value="1"/>
</dbReference>
<evidence type="ECO:0000256" key="1">
    <source>
        <dbReference type="ARBA" id="ARBA00005054"/>
    </source>
</evidence>
<organism evidence="6 7">
    <name type="scientific">Solemya velum gill symbiont</name>
    <dbReference type="NCBI Taxonomy" id="2340"/>
    <lineage>
        <taxon>Bacteria</taxon>
        <taxon>Pseudomonadati</taxon>
        <taxon>Pseudomonadota</taxon>
        <taxon>Gammaproteobacteria</taxon>
        <taxon>sulfur-oxidizing symbionts</taxon>
    </lineage>
</organism>
<dbReference type="EC" id="2.1.2.2" evidence="2"/>
<feature type="domain" description="Formyl transferase N-terminal" evidence="5">
    <location>
        <begin position="90"/>
        <end position="196"/>
    </location>
</feature>
<dbReference type="PATRIC" id="fig|2340.3.peg.1991"/>
<comment type="pathway">
    <text evidence="1">Purine metabolism; IMP biosynthesis via de novo pathway; N(2)-formyl-N(1)-(5-phospho-D-ribosyl)glycinamide from N(1)-(5-phospho-D-ribosyl)glycinamide (10-formyl THF route): step 1/1.</text>
</comment>
<dbReference type="GO" id="GO:0005829">
    <property type="term" value="C:cytosol"/>
    <property type="evidence" value="ECO:0007669"/>
    <property type="project" value="TreeGrafter"/>
</dbReference>
<keyword evidence="3 6" id="KW-0808">Transferase</keyword>
<evidence type="ECO:0000313" key="7">
    <source>
        <dbReference type="Proteomes" id="UP000030856"/>
    </source>
</evidence>
<protein>
    <recommendedName>
        <fullName evidence="2">phosphoribosylglycinamide formyltransferase 1</fullName>
        <ecNumber evidence="2">2.1.2.2</ecNumber>
    </recommendedName>
</protein>